<evidence type="ECO:0000313" key="5">
    <source>
        <dbReference type="EMBL" id="GER98926.1"/>
    </source>
</evidence>
<keyword evidence="5" id="KW-0347">Helicase</keyword>
<evidence type="ECO:0000256" key="1">
    <source>
        <dbReference type="ARBA" id="ARBA00022741"/>
    </source>
</evidence>
<evidence type="ECO:0000256" key="2">
    <source>
        <dbReference type="ARBA" id="ARBA00022840"/>
    </source>
</evidence>
<dbReference type="GO" id="GO:0043138">
    <property type="term" value="F:3'-5' DNA helicase activity"/>
    <property type="evidence" value="ECO:0007669"/>
    <property type="project" value="TreeGrafter"/>
</dbReference>
<dbReference type="InterPro" id="IPR018973">
    <property type="entry name" value="MZB"/>
</dbReference>
<dbReference type="InterPro" id="IPR027417">
    <property type="entry name" value="P-loop_NTPase"/>
</dbReference>
<dbReference type="PANTHER" id="PTHR47957:SF3">
    <property type="entry name" value="ATP-DEPENDENT HELICASE HRQ1"/>
    <property type="match status" value="1"/>
</dbReference>
<dbReference type="Gene3D" id="3.40.50.300">
    <property type="entry name" value="P-loop containing nucleotide triphosphate hydrolases"/>
    <property type="match status" value="2"/>
</dbReference>
<sequence>MDPLATSALITGTYRRYLRSLLPVRDPAIAEALAAEISASPLLSKGPLLEATPPYRTGATLRELIGEGVLDPAFAVLGSPALPLDRPLYLHQEQALRKAATGRHLVVATGTGSGKTESFLLPILSALIAEGRLSPGVRALLLYPMNALANDQLKRLRELLSAVPRITFGRYTGDTPERAQQGAALFEELNPGTPRLPNELLSREEMRAAPPHLLLTNYAMLEYLLLRPADLELFEPADRWRFVVLDEAHVYDGARAEELGMLLRRLHDRVAGDRTLQAIATSATVGDEPGAVMDFATKLFDVPFEWVPGDPARQDLVTAARVAMPSGPFWGPLTAADYRKLAVSEDPHGELVRRSGLPGAGAALAHEQAMATLRGALSGGPRPFADLAQLVFGGQDEPEEGLAALVAVGGKVRDGTGSAILSARYHLFARATEGAFACLAGPHVALGRHETCPACAGAVFEFGACKRCGAVHLIGAVEQSGAGQLFSPRVSRDDSRVWLLLGDTPEMTDEDDETLEDLPETEAQDAFLCGRCGALHPVRRSRCDRDGCGETQLRPVRRLKTRASSPSGCLACGARGAGLIRQFESGNEAAAAVLATALYQALPPAPEFEDRPGGGRKLLTFSDSRQAAAYFAPYLESSYAQIQQRRLILDGLRRAAADEAATVDDLVHEVVAAAGRAGVFGRRDSRQQRGRTVALWVMRELVAMDERQSLEGLGLLRVELDREPGWRLPAPLLDLGLSAAECWLLLGELARSLRQQGALTMPEQVDPRDELFDPRRGPIYVRRDGAEAKLKVLSWLPTRGVNRRLDYLRRVLAAAGSGAADARQILDGCWRLLTSLREGWLSSAALPKLGQVHQLDHAWLKLSAAGESYRCGLCRRVSATSVRGVCPTLGCLGSLAPAEPDADDHHRVLYQAMTPVPLLAKEHTAQWTGLEAAGIQQRFVRGEVNVLSCSTTFELGVDVGELQAVMLRNMPPTTANYIQRAGRAGRRADSAALVLTYAQRRSHDLSRYQEPETMIAGQVRAPYVPLGNARIDRRHAHSVALAAFFRHSRQTSGTVWKTAGDFFLSGASSQVRQFLTPVPPDVLASLRRVLPASVRTELGLETGAWVTELCALLEQVRQELAQDVEGFEERRREAFDGRRSDLAARYERTINTVTRRSLIGYLANRNVLPKYGFPVDSVELRTAHCESQVGARLELSRDLSSAIYEYAPGAEVVAGGVLWRSAGVYRLPGRELISRHYTVCRTCQHYREGDETLTGACPACGNAPEGALRQYYVPEFGFVADHRTAKPGTAPPKGSWHGATHIVSLGEELAERRWASPGGSSVWCRSGSRGRLVVLSEGPSGSGFLICDWCGWGTPNHGRPAKSHLSPLRRTECTGPLRWRSLAHSFETDILELRFDAPGVGDHWRSTLYALLEGAADGLEISRNDIDGAINPGSDSRTGLVIFDTVPGGAGSALRVAESLDLVAEAALKRVASCDCGAETSCYGCLRTRHNERHHDQLSRGAALQVLGALTAGGPLATNR</sequence>
<keyword evidence="2" id="KW-0067">ATP-binding</keyword>
<dbReference type="RefSeq" id="WP_155335360.1">
    <property type="nucleotide sequence ID" value="NZ_BAAABN010000042.1"/>
</dbReference>
<dbReference type="EMBL" id="BLAD01000038">
    <property type="protein sequence ID" value="GER98926.1"/>
    <property type="molecule type" value="Genomic_DNA"/>
</dbReference>
<dbReference type="PROSITE" id="PS51194">
    <property type="entry name" value="HELICASE_CTER"/>
    <property type="match status" value="1"/>
</dbReference>
<dbReference type="Pfam" id="PF09369">
    <property type="entry name" value="MZB"/>
    <property type="match status" value="1"/>
</dbReference>
<dbReference type="Proteomes" id="UP000334990">
    <property type="component" value="Unassembled WGS sequence"/>
</dbReference>
<dbReference type="OrthoDB" id="3197455at2"/>
<keyword evidence="1" id="KW-0547">Nucleotide-binding</keyword>
<evidence type="ECO:0000313" key="6">
    <source>
        <dbReference type="Proteomes" id="UP000334990"/>
    </source>
</evidence>
<evidence type="ECO:0000259" key="3">
    <source>
        <dbReference type="PROSITE" id="PS51192"/>
    </source>
</evidence>
<dbReference type="GO" id="GO:0003676">
    <property type="term" value="F:nucleic acid binding"/>
    <property type="evidence" value="ECO:0007669"/>
    <property type="project" value="InterPro"/>
</dbReference>
<accession>A0A5M3VQ66</accession>
<organism evidence="5 6">
    <name type="scientific">Acrocarpospora corrugata</name>
    <dbReference type="NCBI Taxonomy" id="35763"/>
    <lineage>
        <taxon>Bacteria</taxon>
        <taxon>Bacillati</taxon>
        <taxon>Actinomycetota</taxon>
        <taxon>Actinomycetes</taxon>
        <taxon>Streptosporangiales</taxon>
        <taxon>Streptosporangiaceae</taxon>
        <taxon>Acrocarpospora</taxon>
    </lineage>
</organism>
<dbReference type="InterPro" id="IPR014001">
    <property type="entry name" value="Helicase_ATP-bd"/>
</dbReference>
<reference evidence="5 6" key="1">
    <citation type="submission" date="2019-10" db="EMBL/GenBank/DDBJ databases">
        <title>Whole genome shotgun sequence of Acrocarpospora corrugata NBRC 13972.</title>
        <authorList>
            <person name="Ichikawa N."/>
            <person name="Kimura A."/>
            <person name="Kitahashi Y."/>
            <person name="Komaki H."/>
            <person name="Oguchi A."/>
        </authorList>
    </citation>
    <scope>NUCLEOTIDE SEQUENCE [LARGE SCALE GENOMIC DNA]</scope>
    <source>
        <strain evidence="5 6">NBRC 13972</strain>
    </source>
</reference>
<dbReference type="GO" id="GO:0006289">
    <property type="term" value="P:nucleotide-excision repair"/>
    <property type="evidence" value="ECO:0007669"/>
    <property type="project" value="TreeGrafter"/>
</dbReference>
<feature type="domain" description="Helicase ATP-binding" evidence="3">
    <location>
        <begin position="96"/>
        <end position="303"/>
    </location>
</feature>
<keyword evidence="6" id="KW-1185">Reference proteome</keyword>
<keyword evidence="5" id="KW-0378">Hydrolase</keyword>
<gene>
    <name evidence="5" type="ORF">Acor_09900</name>
</gene>
<feature type="domain" description="Helicase C-terminal" evidence="4">
    <location>
        <begin position="881"/>
        <end position="1032"/>
    </location>
</feature>
<dbReference type="PANTHER" id="PTHR47957">
    <property type="entry name" value="ATP-DEPENDENT HELICASE HRQ1"/>
    <property type="match status" value="1"/>
</dbReference>
<dbReference type="PROSITE" id="PS51192">
    <property type="entry name" value="HELICASE_ATP_BIND_1"/>
    <property type="match status" value="1"/>
</dbReference>
<dbReference type="SMART" id="SM00490">
    <property type="entry name" value="HELICc"/>
    <property type="match status" value="1"/>
</dbReference>
<protein>
    <submittedName>
        <fullName evidence="5">DEAD/DEAH box helicase</fullName>
    </submittedName>
</protein>
<dbReference type="SMART" id="SM00487">
    <property type="entry name" value="DEXDc"/>
    <property type="match status" value="1"/>
</dbReference>
<dbReference type="SUPFAM" id="SSF52540">
    <property type="entry name" value="P-loop containing nucleoside triphosphate hydrolases"/>
    <property type="match status" value="2"/>
</dbReference>
<dbReference type="Pfam" id="PF00270">
    <property type="entry name" value="DEAD"/>
    <property type="match status" value="1"/>
</dbReference>
<dbReference type="GO" id="GO:0005524">
    <property type="term" value="F:ATP binding"/>
    <property type="evidence" value="ECO:0007669"/>
    <property type="project" value="UniProtKB-KW"/>
</dbReference>
<proteinExistence type="predicted"/>
<name>A0A5M3VQ66_9ACTN</name>
<dbReference type="Pfam" id="PF00271">
    <property type="entry name" value="Helicase_C"/>
    <property type="match status" value="1"/>
</dbReference>
<evidence type="ECO:0000259" key="4">
    <source>
        <dbReference type="PROSITE" id="PS51194"/>
    </source>
</evidence>
<comment type="caution">
    <text evidence="5">The sequence shown here is derived from an EMBL/GenBank/DDBJ whole genome shotgun (WGS) entry which is preliminary data.</text>
</comment>
<dbReference type="InterPro" id="IPR001650">
    <property type="entry name" value="Helicase_C-like"/>
</dbReference>
<dbReference type="InterPro" id="IPR011545">
    <property type="entry name" value="DEAD/DEAH_box_helicase_dom"/>
</dbReference>
<dbReference type="GO" id="GO:0036297">
    <property type="term" value="P:interstrand cross-link repair"/>
    <property type="evidence" value="ECO:0007669"/>
    <property type="project" value="TreeGrafter"/>
</dbReference>